<evidence type="ECO:0000259" key="6">
    <source>
        <dbReference type="PROSITE" id="PS50003"/>
    </source>
</evidence>
<dbReference type="OrthoDB" id="3183924at2759"/>
<feature type="compositionally biased region" description="Low complexity" evidence="4">
    <location>
        <begin position="649"/>
        <end position="660"/>
    </location>
</feature>
<feature type="compositionally biased region" description="Polar residues" evidence="4">
    <location>
        <begin position="604"/>
        <end position="639"/>
    </location>
</feature>
<keyword evidence="1 3" id="KW-0728">SH3 domain</keyword>
<dbReference type="EMBL" id="LNIX01000006">
    <property type="protein sequence ID" value="OXA52951.1"/>
    <property type="molecule type" value="Genomic_DNA"/>
</dbReference>
<reference evidence="8 9" key="1">
    <citation type="submission" date="2015-12" db="EMBL/GenBank/DDBJ databases">
        <title>The genome of Folsomia candida.</title>
        <authorList>
            <person name="Faddeeva A."/>
            <person name="Derks M.F."/>
            <person name="Anvar Y."/>
            <person name="Smit S."/>
            <person name="Van Straalen N."/>
            <person name="Roelofs D."/>
        </authorList>
    </citation>
    <scope>NUCLEOTIDE SEQUENCE [LARGE SCALE GENOMIC DNA]</scope>
    <source>
        <strain evidence="8 9">VU population</strain>
        <tissue evidence="8">Whole body</tissue>
    </source>
</reference>
<dbReference type="Pfam" id="PF14604">
    <property type="entry name" value="SH3_9"/>
    <property type="match status" value="1"/>
</dbReference>
<feature type="domain" description="Rho-GAP" evidence="7">
    <location>
        <begin position="304"/>
        <end position="489"/>
    </location>
</feature>
<dbReference type="FunFam" id="2.30.30.40:FF:000055">
    <property type="entry name" value="rho GTPase-activating protein 26 isoform X1"/>
    <property type="match status" value="1"/>
</dbReference>
<dbReference type="InterPro" id="IPR001849">
    <property type="entry name" value="PH_domain"/>
</dbReference>
<feature type="compositionally biased region" description="Low complexity" evidence="4">
    <location>
        <begin position="566"/>
        <end position="581"/>
    </location>
</feature>
<organism evidence="8 9">
    <name type="scientific">Folsomia candida</name>
    <name type="common">Springtail</name>
    <dbReference type="NCBI Taxonomy" id="158441"/>
    <lineage>
        <taxon>Eukaryota</taxon>
        <taxon>Metazoa</taxon>
        <taxon>Ecdysozoa</taxon>
        <taxon>Arthropoda</taxon>
        <taxon>Hexapoda</taxon>
        <taxon>Collembola</taxon>
        <taxon>Entomobryomorpha</taxon>
        <taxon>Isotomoidea</taxon>
        <taxon>Isotomidae</taxon>
        <taxon>Proisotominae</taxon>
        <taxon>Folsomia</taxon>
    </lineage>
</organism>
<dbReference type="InterPro" id="IPR036028">
    <property type="entry name" value="SH3-like_dom_sf"/>
</dbReference>
<evidence type="ECO:0000256" key="1">
    <source>
        <dbReference type="ARBA" id="ARBA00022443"/>
    </source>
</evidence>
<dbReference type="SUPFAM" id="SSF103657">
    <property type="entry name" value="BAR/IMD domain-like"/>
    <property type="match status" value="1"/>
</dbReference>
<evidence type="ECO:0000313" key="8">
    <source>
        <dbReference type="EMBL" id="OXA52951.1"/>
    </source>
</evidence>
<dbReference type="Gene3D" id="2.30.30.40">
    <property type="entry name" value="SH3 Domains"/>
    <property type="match status" value="1"/>
</dbReference>
<dbReference type="PROSITE" id="PS50002">
    <property type="entry name" value="SH3"/>
    <property type="match status" value="1"/>
</dbReference>
<dbReference type="AlphaFoldDB" id="A0A226E7V1"/>
<dbReference type="CDD" id="cd11882">
    <property type="entry name" value="SH3_GRAF-like"/>
    <property type="match status" value="1"/>
</dbReference>
<gene>
    <name evidence="8" type="ORF">Fcan01_12013</name>
</gene>
<dbReference type="InterPro" id="IPR000198">
    <property type="entry name" value="RhoGAP_dom"/>
</dbReference>
<dbReference type="STRING" id="158441.A0A226E7V1"/>
<protein>
    <submittedName>
        <fullName evidence="8">Rho GTPase-activating protein 26</fullName>
    </submittedName>
</protein>
<dbReference type="InterPro" id="IPR027267">
    <property type="entry name" value="AH/BAR_dom_sf"/>
</dbReference>
<dbReference type="CDD" id="cd01249">
    <property type="entry name" value="BAR-PH_GRAF_family"/>
    <property type="match status" value="1"/>
</dbReference>
<dbReference type="InterPro" id="IPR008936">
    <property type="entry name" value="Rho_GTPase_activation_prot"/>
</dbReference>
<dbReference type="Gene3D" id="1.20.1270.60">
    <property type="entry name" value="Arfaptin homology (AH) domain/BAR domain"/>
    <property type="match status" value="1"/>
</dbReference>
<dbReference type="SUPFAM" id="SSF50729">
    <property type="entry name" value="PH domain-like"/>
    <property type="match status" value="1"/>
</dbReference>
<evidence type="ECO:0000256" key="3">
    <source>
        <dbReference type="PROSITE-ProRule" id="PRU00192"/>
    </source>
</evidence>
<keyword evidence="9" id="KW-1185">Reference proteome</keyword>
<feature type="region of interest" description="Disordered" evidence="4">
    <location>
        <begin position="564"/>
        <end position="718"/>
    </location>
</feature>
<dbReference type="GO" id="GO:0005737">
    <property type="term" value="C:cytoplasm"/>
    <property type="evidence" value="ECO:0007669"/>
    <property type="project" value="InterPro"/>
</dbReference>
<dbReference type="OMA" id="SVWTRHY"/>
<dbReference type="InterPro" id="IPR004148">
    <property type="entry name" value="BAR_dom"/>
</dbReference>
<dbReference type="PANTHER" id="PTHR12552:SF1">
    <property type="entry name" value="RHO GTPASE-ACTIVATING PROTEIN GRAF"/>
    <property type="match status" value="1"/>
</dbReference>
<dbReference type="FunFam" id="1.10.555.10:FF:000006">
    <property type="entry name" value="Rho GTPase activating protein 26"/>
    <property type="match status" value="1"/>
</dbReference>
<dbReference type="PROSITE" id="PS50238">
    <property type="entry name" value="RHOGAP"/>
    <property type="match status" value="1"/>
</dbReference>
<dbReference type="Gene3D" id="2.30.29.30">
    <property type="entry name" value="Pleckstrin-homology domain (PH domain)/Phosphotyrosine-binding domain (PTB)"/>
    <property type="match status" value="1"/>
</dbReference>
<accession>A0A226E7V1</accession>
<dbReference type="PANTHER" id="PTHR12552">
    <property type="entry name" value="OLIGOPHRENIN 1"/>
    <property type="match status" value="1"/>
</dbReference>
<dbReference type="SUPFAM" id="SSF50044">
    <property type="entry name" value="SH3-domain"/>
    <property type="match status" value="1"/>
</dbReference>
<dbReference type="InterPro" id="IPR011993">
    <property type="entry name" value="PH-like_dom_sf"/>
</dbReference>
<dbReference type="SUPFAM" id="SSF48350">
    <property type="entry name" value="GTPase activation domain, GAP"/>
    <property type="match status" value="1"/>
</dbReference>
<dbReference type="Pfam" id="PF16746">
    <property type="entry name" value="BAR_3"/>
    <property type="match status" value="1"/>
</dbReference>
<dbReference type="GO" id="GO:0005096">
    <property type="term" value="F:GTPase activator activity"/>
    <property type="evidence" value="ECO:0007669"/>
    <property type="project" value="UniProtKB-KW"/>
</dbReference>
<dbReference type="InterPro" id="IPR001452">
    <property type="entry name" value="SH3_domain"/>
</dbReference>
<dbReference type="Proteomes" id="UP000198287">
    <property type="component" value="Unassembled WGS sequence"/>
</dbReference>
<evidence type="ECO:0000259" key="7">
    <source>
        <dbReference type="PROSITE" id="PS50238"/>
    </source>
</evidence>
<dbReference type="GO" id="GO:0007165">
    <property type="term" value="P:signal transduction"/>
    <property type="evidence" value="ECO:0007669"/>
    <property type="project" value="InterPro"/>
</dbReference>
<evidence type="ECO:0000256" key="4">
    <source>
        <dbReference type="SAM" id="MobiDB-lite"/>
    </source>
</evidence>
<dbReference type="PROSITE" id="PS50003">
    <property type="entry name" value="PH_DOMAIN"/>
    <property type="match status" value="1"/>
</dbReference>
<feature type="domain" description="SH3" evidence="5">
    <location>
        <begin position="725"/>
        <end position="784"/>
    </location>
</feature>
<name>A0A226E7V1_FOLCA</name>
<dbReference type="SMART" id="SM00233">
    <property type="entry name" value="PH"/>
    <property type="match status" value="1"/>
</dbReference>
<dbReference type="SMART" id="SM00326">
    <property type="entry name" value="SH3"/>
    <property type="match status" value="1"/>
</dbReference>
<evidence type="ECO:0000313" key="9">
    <source>
        <dbReference type="Proteomes" id="UP000198287"/>
    </source>
</evidence>
<keyword evidence="2" id="KW-0343">GTPase activation</keyword>
<proteinExistence type="predicted"/>
<dbReference type="Pfam" id="PF00620">
    <property type="entry name" value="RhoGAP"/>
    <property type="match status" value="1"/>
</dbReference>
<evidence type="ECO:0000259" key="5">
    <source>
        <dbReference type="PROSITE" id="PS50002"/>
    </source>
</evidence>
<sequence>MQCDGVCRNNLVQVQVHNVMQCLEKANDQFIKPLDDFRKKKIGDVKDGKKKFEKQTTKFCQSQERYLNLSTKKQDTILQEADASLEMEQRHFCQASLKYVFLLQEVQECKKYEFVETLLGFMYSWLTFYHQGHEVATDYKPYMVDLQKRIQNTRENFETTRDQTKLLMNKMLELRKSKDPGSLDKMYTRQGYLYLMEKKALGSSWTKYYCMYEKGTRKFSMIAYNQISGKITGTEEIILKSCIRRMSDSIEKRFCFDLTAENRPGIVFTLQALSEEDRRLWLDAMDGREPTYGQPGKVSKGEETSLDDVGFSFVQQCIAELESRGLEEQGLYRLVGVSSKVSKLLTLGLERRKGDKLILNDRCEWETKTITSALKTYFRNLPEPLMTFRFHEAFIAAAKQDTRTQRIADVHTLIHRLPPPHFRILDTLIAHLHHVAAKSEKNKMTISNLGVCFGPTLLRPEEESVAAIIDIKFCNVVVEILIDSYEKIFQCKPPASEMPKEISSHFHTTVPQNHRPAVSPIKHTVVTYNDGPKPIYMDPNPMRSSWDNIQLTSSGIGIHQSTATVNSLHSSSHSSSSNQSSGEPLPLSYSLGSHSSIPERDNSSRLLGSSQNNSRITVGLNNSGALGDSKGNSYSQPYLNNAVPERNLSNSSSSSESVASWPGHPQNSLGIPGVGLTPPQPPPYQPPPEHPLINGRDNYGIISRGPTKPPQTSMAGATGGSKWEYARKCARTLYSCVAEHEGELSFEPNEIITNVRPSVEPGWLEGTLRGKTGLIPENYVEALP</sequence>
<feature type="compositionally biased region" description="Pro residues" evidence="4">
    <location>
        <begin position="678"/>
        <end position="690"/>
    </location>
</feature>
<dbReference type="SMART" id="SM00324">
    <property type="entry name" value="RhoGAP"/>
    <property type="match status" value="1"/>
</dbReference>
<feature type="domain" description="PH" evidence="6">
    <location>
        <begin position="186"/>
        <end position="290"/>
    </location>
</feature>
<comment type="caution">
    <text evidence="8">The sequence shown here is derived from an EMBL/GenBank/DDBJ whole genome shotgun (WGS) entry which is preliminary data.</text>
</comment>
<evidence type="ECO:0000256" key="2">
    <source>
        <dbReference type="ARBA" id="ARBA00022468"/>
    </source>
</evidence>
<dbReference type="Gene3D" id="1.10.555.10">
    <property type="entry name" value="Rho GTPase activation protein"/>
    <property type="match status" value="1"/>
</dbReference>
<dbReference type="InterPro" id="IPR047234">
    <property type="entry name" value="GRAF_fam"/>
</dbReference>
<dbReference type="InterPro" id="IPR047225">
    <property type="entry name" value="PH_GRAF"/>
</dbReference>
<dbReference type="Pfam" id="PF00169">
    <property type="entry name" value="PH"/>
    <property type="match status" value="1"/>
</dbReference>